<dbReference type="PROSITE" id="PS00552">
    <property type="entry name" value="HTH_MERR_1"/>
    <property type="match status" value="1"/>
</dbReference>
<keyword evidence="2" id="KW-0805">Transcription regulation</keyword>
<evidence type="ECO:0000313" key="7">
    <source>
        <dbReference type="Proteomes" id="UP001330812"/>
    </source>
</evidence>
<evidence type="ECO:0000259" key="5">
    <source>
        <dbReference type="PROSITE" id="PS50937"/>
    </source>
</evidence>
<evidence type="ECO:0000256" key="4">
    <source>
        <dbReference type="ARBA" id="ARBA00023163"/>
    </source>
</evidence>
<keyword evidence="1" id="KW-0678">Repressor</keyword>
<dbReference type="Pfam" id="PF13411">
    <property type="entry name" value="MerR_1"/>
    <property type="match status" value="1"/>
</dbReference>
<dbReference type="InterPro" id="IPR047057">
    <property type="entry name" value="MerR_fam"/>
</dbReference>
<keyword evidence="7" id="KW-1185">Reference proteome</keyword>
<evidence type="ECO:0000256" key="3">
    <source>
        <dbReference type="ARBA" id="ARBA00023125"/>
    </source>
</evidence>
<dbReference type="PRINTS" id="PR00040">
    <property type="entry name" value="HTHMERR"/>
</dbReference>
<keyword evidence="3" id="KW-0238">DNA-binding</keyword>
<dbReference type="PROSITE" id="PS50937">
    <property type="entry name" value="HTH_MERR_2"/>
    <property type="match status" value="1"/>
</dbReference>
<dbReference type="RefSeq" id="WP_326836982.1">
    <property type="nucleotide sequence ID" value="NZ_CP142149.1"/>
</dbReference>
<dbReference type="SUPFAM" id="SSF46955">
    <property type="entry name" value="Putative DNA-binding domain"/>
    <property type="match status" value="1"/>
</dbReference>
<evidence type="ECO:0000256" key="1">
    <source>
        <dbReference type="ARBA" id="ARBA00022491"/>
    </source>
</evidence>
<dbReference type="InterPro" id="IPR009061">
    <property type="entry name" value="DNA-bd_dom_put_sf"/>
</dbReference>
<proteinExistence type="predicted"/>
<accession>A0ABZ1IIA6</accession>
<evidence type="ECO:0000313" key="6">
    <source>
        <dbReference type="EMBL" id="WSE34185.1"/>
    </source>
</evidence>
<gene>
    <name evidence="6" type="ORF">VSH64_19120</name>
</gene>
<dbReference type="PANTHER" id="PTHR30204">
    <property type="entry name" value="REDOX-CYCLING DRUG-SENSING TRANSCRIPTIONAL ACTIVATOR SOXR"/>
    <property type="match status" value="1"/>
</dbReference>
<sequence length="123" mass="13499">MAEDDHRELLTIGALADATGVAASALRYWEKIDLLPRPTRTSGQRRYPASAIGLVRLVLLLRDAGFSLPDAKELLTTRAALPQSWRELQRRRLEELDDRIAHAQAAREEIAGGLAGVFGEPTG</sequence>
<keyword evidence="4" id="KW-0804">Transcription</keyword>
<dbReference type="Proteomes" id="UP001330812">
    <property type="component" value="Chromosome"/>
</dbReference>
<dbReference type="Gene3D" id="1.10.1660.10">
    <property type="match status" value="1"/>
</dbReference>
<dbReference type="PANTHER" id="PTHR30204:SF69">
    <property type="entry name" value="MERR-FAMILY TRANSCRIPTIONAL REGULATOR"/>
    <property type="match status" value="1"/>
</dbReference>
<organism evidence="6 7">
    <name type="scientific">Amycolatopsis rhabdoformis</name>
    <dbReference type="NCBI Taxonomy" id="1448059"/>
    <lineage>
        <taxon>Bacteria</taxon>
        <taxon>Bacillati</taxon>
        <taxon>Actinomycetota</taxon>
        <taxon>Actinomycetes</taxon>
        <taxon>Pseudonocardiales</taxon>
        <taxon>Pseudonocardiaceae</taxon>
        <taxon>Amycolatopsis</taxon>
    </lineage>
</organism>
<evidence type="ECO:0000256" key="2">
    <source>
        <dbReference type="ARBA" id="ARBA00023015"/>
    </source>
</evidence>
<name>A0ABZ1IIA6_9PSEU</name>
<reference evidence="6 7" key="1">
    <citation type="journal article" date="2015" name="Int. J. Syst. Evol. Microbiol.">
        <title>Amycolatopsis rhabdoformis sp. nov., an actinomycete isolated from a tropical forest soil.</title>
        <authorList>
            <person name="Souza W.R."/>
            <person name="Silva R.E."/>
            <person name="Goodfellow M."/>
            <person name="Busarakam K."/>
            <person name="Figueiro F.S."/>
            <person name="Ferreira D."/>
            <person name="Rodrigues-Filho E."/>
            <person name="Moraes L.A.B."/>
            <person name="Zucchi T.D."/>
        </authorList>
    </citation>
    <scope>NUCLEOTIDE SEQUENCE [LARGE SCALE GENOMIC DNA]</scope>
    <source>
        <strain evidence="6 7">NCIMB 14900</strain>
    </source>
</reference>
<feature type="domain" description="HTH merR-type" evidence="5">
    <location>
        <begin position="9"/>
        <end position="77"/>
    </location>
</feature>
<dbReference type="SMART" id="SM00422">
    <property type="entry name" value="HTH_MERR"/>
    <property type="match status" value="1"/>
</dbReference>
<protein>
    <submittedName>
        <fullName evidence="6">MerR family transcriptional regulator</fullName>
    </submittedName>
</protein>
<dbReference type="EMBL" id="CP142149">
    <property type="protein sequence ID" value="WSE34185.1"/>
    <property type="molecule type" value="Genomic_DNA"/>
</dbReference>
<dbReference type="InterPro" id="IPR000551">
    <property type="entry name" value="MerR-type_HTH_dom"/>
</dbReference>